<evidence type="ECO:0000313" key="2">
    <source>
        <dbReference type="EMBL" id="OGG39522.1"/>
    </source>
</evidence>
<name>A0A1F6BRZ1_9BACT</name>
<keyword evidence="1" id="KW-0812">Transmembrane</keyword>
<reference evidence="2 3" key="1">
    <citation type="journal article" date="2016" name="Nat. Commun.">
        <title>Thousands of microbial genomes shed light on interconnected biogeochemical processes in an aquifer system.</title>
        <authorList>
            <person name="Anantharaman K."/>
            <person name="Brown C.T."/>
            <person name="Hug L.A."/>
            <person name="Sharon I."/>
            <person name="Castelle C.J."/>
            <person name="Probst A.J."/>
            <person name="Thomas B.C."/>
            <person name="Singh A."/>
            <person name="Wilkins M.J."/>
            <person name="Karaoz U."/>
            <person name="Brodie E.L."/>
            <person name="Williams K.H."/>
            <person name="Hubbard S.S."/>
            <person name="Banfield J.F."/>
        </authorList>
    </citation>
    <scope>NUCLEOTIDE SEQUENCE [LARGE SCALE GENOMIC DNA]</scope>
</reference>
<organism evidence="2 3">
    <name type="scientific">Candidatus Jorgensenbacteria bacterium GWC1_48_12</name>
    <dbReference type="NCBI Taxonomy" id="1798469"/>
    <lineage>
        <taxon>Bacteria</taxon>
        <taxon>Candidatus Joergenseniibacteriota</taxon>
    </lineage>
</organism>
<comment type="caution">
    <text evidence="2">The sequence shown here is derived from an EMBL/GenBank/DDBJ whole genome shotgun (WGS) entry which is preliminary data.</text>
</comment>
<feature type="transmembrane region" description="Helical" evidence="1">
    <location>
        <begin position="5"/>
        <end position="24"/>
    </location>
</feature>
<keyword evidence="1" id="KW-1133">Transmembrane helix</keyword>
<evidence type="ECO:0000313" key="3">
    <source>
        <dbReference type="Proteomes" id="UP000179324"/>
    </source>
</evidence>
<sequence length="160" mass="17810">MKKAVLFTVVVIIVVLAIIGYVWYKLSVGPAGPTEEFTEVSPGGAKITQVDLTASNPGSKLPPGFPENIPIRGTIVESFRKVYEEYGITQYAVNTIVSQRSFDEVWNEYAGFFGSAGYVVEIEDKSDGVIEGRRGENELTIYVLPRDSRLFITIYYVEKQ</sequence>
<dbReference type="EMBL" id="MFKI01000011">
    <property type="protein sequence ID" value="OGG39522.1"/>
    <property type="molecule type" value="Genomic_DNA"/>
</dbReference>
<evidence type="ECO:0000256" key="1">
    <source>
        <dbReference type="SAM" id="Phobius"/>
    </source>
</evidence>
<protein>
    <submittedName>
        <fullName evidence="2">Uncharacterized protein</fullName>
    </submittedName>
</protein>
<keyword evidence="1" id="KW-0472">Membrane</keyword>
<dbReference type="Proteomes" id="UP000179324">
    <property type="component" value="Unassembled WGS sequence"/>
</dbReference>
<proteinExistence type="predicted"/>
<gene>
    <name evidence="2" type="ORF">A2127_00965</name>
</gene>
<accession>A0A1F6BRZ1</accession>
<dbReference type="AlphaFoldDB" id="A0A1F6BRZ1"/>